<accession>A0A370U4G2</accession>
<dbReference type="Gene3D" id="1.20.120.580">
    <property type="entry name" value="bsu32300-like"/>
    <property type="match status" value="1"/>
</dbReference>
<dbReference type="InterPro" id="IPR037038">
    <property type="entry name" value="HepT-like_sf"/>
</dbReference>
<dbReference type="Proteomes" id="UP000254326">
    <property type="component" value="Unassembled WGS sequence"/>
</dbReference>
<dbReference type="EMBL" id="QKRA01000016">
    <property type="protein sequence ID" value="RDL42665.1"/>
    <property type="molecule type" value="Genomic_DNA"/>
</dbReference>
<dbReference type="AlphaFoldDB" id="A0A370U4G2"/>
<keyword evidence="2" id="KW-1185">Reference proteome</keyword>
<dbReference type="OrthoDB" id="6104031at2"/>
<protein>
    <recommendedName>
        <fullName evidence="3">DUF86 domain-containing protein</fullName>
    </recommendedName>
</protein>
<reference evidence="1 2" key="1">
    <citation type="submission" date="2018-06" db="EMBL/GenBank/DDBJ databases">
        <title>Marinomonas sp. YLB-05 draft genome sequence.</title>
        <authorList>
            <person name="Yu L."/>
            <person name="Tang X."/>
        </authorList>
    </citation>
    <scope>NUCLEOTIDE SEQUENCE [LARGE SCALE GENOMIC DNA]</scope>
    <source>
        <strain evidence="1 2">YLB-05</strain>
    </source>
</reference>
<evidence type="ECO:0000313" key="2">
    <source>
        <dbReference type="Proteomes" id="UP000254326"/>
    </source>
</evidence>
<dbReference type="RefSeq" id="WP_115469578.1">
    <property type="nucleotide sequence ID" value="NZ_QKRA01000016.1"/>
</dbReference>
<name>A0A370U4G2_9GAMM</name>
<evidence type="ECO:0000313" key="1">
    <source>
        <dbReference type="EMBL" id="RDL42665.1"/>
    </source>
</evidence>
<gene>
    <name evidence="1" type="ORF">DN730_18335</name>
</gene>
<evidence type="ECO:0008006" key="3">
    <source>
        <dbReference type="Google" id="ProtNLM"/>
    </source>
</evidence>
<sequence length="140" mass="17058">MRDKSWEKSLYEHQHEMIKRLDVHRQKDRTDHLTKDEIMAVEHTFQLLVASMLDFASYLLKHHYDVIIERREQVLDSLLEHKDVTHEQGEQIRVLVELRQRILFDYLNENFEELSKALSLRRYSLVEVLTQEWTKRLDSL</sequence>
<proteinExistence type="predicted"/>
<organism evidence="1 2">
    <name type="scientific">Marinomonas piezotolerans</name>
    <dbReference type="NCBI Taxonomy" id="2213058"/>
    <lineage>
        <taxon>Bacteria</taxon>
        <taxon>Pseudomonadati</taxon>
        <taxon>Pseudomonadota</taxon>
        <taxon>Gammaproteobacteria</taxon>
        <taxon>Oceanospirillales</taxon>
        <taxon>Oceanospirillaceae</taxon>
        <taxon>Marinomonas</taxon>
    </lineage>
</organism>
<comment type="caution">
    <text evidence="1">The sequence shown here is derived from an EMBL/GenBank/DDBJ whole genome shotgun (WGS) entry which is preliminary data.</text>
</comment>